<dbReference type="Pfam" id="PF05762">
    <property type="entry name" value="VWA_CoxE"/>
    <property type="match status" value="1"/>
</dbReference>
<accession>A0AA86JKY3</accession>
<protein>
    <submittedName>
        <fullName evidence="1">VWA domain-containing protein</fullName>
    </submittedName>
</protein>
<dbReference type="PANTHER" id="PTHR39338">
    <property type="entry name" value="BLL5662 PROTEIN-RELATED"/>
    <property type="match status" value="1"/>
</dbReference>
<dbReference type="PANTHER" id="PTHR39338:SF7">
    <property type="entry name" value="BLL6692 PROTEIN"/>
    <property type="match status" value="1"/>
</dbReference>
<dbReference type="AlphaFoldDB" id="A0AA86JKY3"/>
<evidence type="ECO:0000313" key="1">
    <source>
        <dbReference type="EMBL" id="BET26452.1"/>
    </source>
</evidence>
<dbReference type="RefSeq" id="WP_130556076.1">
    <property type="nucleotide sequence ID" value="NZ_AP028947.1"/>
</dbReference>
<dbReference type="EMBL" id="AP028947">
    <property type="protein sequence ID" value="BET26452.1"/>
    <property type="molecule type" value="Genomic_DNA"/>
</dbReference>
<proteinExistence type="predicted"/>
<dbReference type="Proteomes" id="UP001329151">
    <property type="component" value="Chromosome"/>
</dbReference>
<organism evidence="1 2">
    <name type="scientific">Limnobacter thiooxidans</name>
    <dbReference type="NCBI Taxonomy" id="131080"/>
    <lineage>
        <taxon>Bacteria</taxon>
        <taxon>Pseudomonadati</taxon>
        <taxon>Pseudomonadota</taxon>
        <taxon>Betaproteobacteria</taxon>
        <taxon>Burkholderiales</taxon>
        <taxon>Burkholderiaceae</taxon>
        <taxon>Limnobacter</taxon>
    </lineage>
</organism>
<name>A0AA86JKY3_9BURK</name>
<gene>
    <name evidence="1" type="ORF">RGQ30_19530</name>
</gene>
<reference evidence="1 2" key="1">
    <citation type="submission" date="2023-10" db="EMBL/GenBank/DDBJ databases">
        <title>Complete Genome Sequence of Limnobacter thiooxidans CS-K2T, Isolated from freshwater lake sediments in Bavaria, Germany.</title>
        <authorList>
            <person name="Naruki M."/>
            <person name="Watanabe A."/>
            <person name="Warashina T."/>
            <person name="Morita T."/>
            <person name="Arakawa K."/>
        </authorList>
    </citation>
    <scope>NUCLEOTIDE SEQUENCE [LARGE SCALE GENOMIC DNA]</scope>
    <source>
        <strain evidence="1 2">CS-K2</strain>
    </source>
</reference>
<dbReference type="KEGG" id="lto:RGQ30_19530"/>
<sequence length="391" mass="46220">MLLDFFFQLRDAKIPVSVREYLTLLEGMKAQFMTPSLDNFYHLSRLTLVKDERFFDRFDQVFGNYFKGLEKNMDLFAQLPKDWLEKRFNREFTPEEMAAIEAMGGLDKLMERLKELLKEQKERHEGGSKWIGSGGTSPFGNNGFNPEGVRIGQDESRNRRAVKVWDQRLYQDYDDELEIGTRNIKIALRRLRRFAREGAQDELDLDNTIESTARNAGWLDLKMRPERHNSVKVLMLLDVGGSMDDHIRRTEELFSAAKSEFKHLEFYYFHNCVYDFLWKKNHRRHSERFQTTDILRTYNSDYRLIFVGDATMSPYEILQPGGSVEYNNKEAGAVWLRRFLDRFPKAVWLNPEPEGLWQYRQSVEIIQKIMESRMHPLTVGGLETAMRYLSK</sequence>
<keyword evidence="2" id="KW-1185">Reference proteome</keyword>
<evidence type="ECO:0000313" key="2">
    <source>
        <dbReference type="Proteomes" id="UP001329151"/>
    </source>
</evidence>
<dbReference type="InterPro" id="IPR008912">
    <property type="entry name" value="Uncharacterised_CoxE"/>
</dbReference>